<evidence type="ECO:0000256" key="4">
    <source>
        <dbReference type="ARBA" id="ARBA00023125"/>
    </source>
</evidence>
<dbReference type="InterPro" id="IPR007627">
    <property type="entry name" value="RNA_pol_sigma70_r2"/>
</dbReference>
<keyword evidence="2" id="KW-0805">Transcription regulation</keyword>
<dbReference type="CDD" id="cd06171">
    <property type="entry name" value="Sigma70_r4"/>
    <property type="match status" value="1"/>
</dbReference>
<dbReference type="PATRIC" id="fig|1294142.3.peg.4679"/>
<keyword evidence="9" id="KW-1185">Reference proteome</keyword>
<feature type="domain" description="RNA polymerase sigma factor 70 region 4 type 2" evidence="7">
    <location>
        <begin position="130"/>
        <end position="182"/>
    </location>
</feature>
<dbReference type="InterPro" id="IPR013325">
    <property type="entry name" value="RNA_pol_sigma_r2"/>
</dbReference>
<dbReference type="InterPro" id="IPR013249">
    <property type="entry name" value="RNA_pol_sigma70_r4_t2"/>
</dbReference>
<dbReference type="Gene3D" id="1.10.1740.10">
    <property type="match status" value="1"/>
</dbReference>
<gene>
    <name evidence="8" type="ORF">CINTURNW_4527</name>
</gene>
<keyword evidence="8" id="KW-0808">Transferase</keyword>
<dbReference type="HOGENOM" id="CLU_047691_9_7_9"/>
<dbReference type="PANTHER" id="PTHR43133">
    <property type="entry name" value="RNA POLYMERASE ECF-TYPE SIGMA FACTO"/>
    <property type="match status" value="1"/>
</dbReference>
<evidence type="ECO:0000256" key="2">
    <source>
        <dbReference type="ARBA" id="ARBA00023015"/>
    </source>
</evidence>
<feature type="domain" description="RNA polymerase sigma-70 region 2" evidence="6">
    <location>
        <begin position="32"/>
        <end position="100"/>
    </location>
</feature>
<dbReference type="GO" id="GO:0006352">
    <property type="term" value="P:DNA-templated transcription initiation"/>
    <property type="evidence" value="ECO:0007669"/>
    <property type="project" value="InterPro"/>
</dbReference>
<name>U2NGL0_9CLOT</name>
<dbReference type="GO" id="GO:0016987">
    <property type="term" value="F:sigma factor activity"/>
    <property type="evidence" value="ECO:0007669"/>
    <property type="project" value="UniProtKB-KW"/>
</dbReference>
<evidence type="ECO:0000259" key="6">
    <source>
        <dbReference type="Pfam" id="PF04542"/>
    </source>
</evidence>
<reference evidence="8 9" key="1">
    <citation type="journal article" date="2013" name="Genome Announc.">
        <title>Draft Genome Sequence of the Hydrogen- and Ethanol-Producing Bacterium Clostridium intestinale Strain URNW.</title>
        <authorList>
            <person name="Lal S."/>
            <person name="Ramachandran U."/>
            <person name="Zhang X."/>
            <person name="Sparling R."/>
            <person name="Levin D.B."/>
        </authorList>
    </citation>
    <scope>NUCLEOTIDE SEQUENCE [LARGE SCALE GENOMIC DNA]</scope>
    <source>
        <strain evidence="8 9">URNW</strain>
    </source>
</reference>
<dbReference type="AlphaFoldDB" id="U2NGL0"/>
<dbReference type="PANTHER" id="PTHR43133:SF8">
    <property type="entry name" value="RNA POLYMERASE SIGMA FACTOR HI_1459-RELATED"/>
    <property type="match status" value="1"/>
</dbReference>
<dbReference type="NCBIfam" id="TIGR02937">
    <property type="entry name" value="sigma70-ECF"/>
    <property type="match status" value="1"/>
</dbReference>
<keyword evidence="8" id="KW-0548">Nucleotidyltransferase</keyword>
<dbReference type="SUPFAM" id="SSF88659">
    <property type="entry name" value="Sigma3 and sigma4 domains of RNA polymerase sigma factors"/>
    <property type="match status" value="1"/>
</dbReference>
<dbReference type="InterPro" id="IPR014284">
    <property type="entry name" value="RNA_pol_sigma-70_dom"/>
</dbReference>
<organism evidence="8 9">
    <name type="scientific">Clostridium intestinale URNW</name>
    <dbReference type="NCBI Taxonomy" id="1294142"/>
    <lineage>
        <taxon>Bacteria</taxon>
        <taxon>Bacillati</taxon>
        <taxon>Bacillota</taxon>
        <taxon>Clostridia</taxon>
        <taxon>Eubacteriales</taxon>
        <taxon>Clostridiaceae</taxon>
        <taxon>Clostridium</taxon>
    </lineage>
</organism>
<dbReference type="InterPro" id="IPR039425">
    <property type="entry name" value="RNA_pol_sigma-70-like"/>
</dbReference>
<evidence type="ECO:0000313" key="8">
    <source>
        <dbReference type="EMBL" id="ERK28248.1"/>
    </source>
</evidence>
<dbReference type="EC" id="2.7.7.6" evidence="8"/>
<evidence type="ECO:0000256" key="1">
    <source>
        <dbReference type="ARBA" id="ARBA00010641"/>
    </source>
</evidence>
<dbReference type="Pfam" id="PF04542">
    <property type="entry name" value="Sigma70_r2"/>
    <property type="match status" value="1"/>
</dbReference>
<dbReference type="eggNOG" id="COG1595">
    <property type="taxonomic scope" value="Bacteria"/>
</dbReference>
<dbReference type="InterPro" id="IPR013324">
    <property type="entry name" value="RNA_pol_sigma_r3/r4-like"/>
</dbReference>
<dbReference type="STRING" id="1294142.CINTURNW_4527"/>
<sequence>MNYYGGDMVNEINEKEIIEGILKGDKERLDELISLYGKLVYYIANSILTEAHEKRYLDECYDDVFISLWFNMDCFDDEKGSLKSWIVSIAKYKAIDIKRKISNHNKTFEYKDEITHIKNDCSLESIENNELIEDLLNTLDDMDREIFLKRYLKGFSIEEIAQELGYSKDYIYTRISRARKKMKKIAGDING</sequence>
<dbReference type="Pfam" id="PF08281">
    <property type="entry name" value="Sigma70_r4_2"/>
    <property type="match status" value="1"/>
</dbReference>
<evidence type="ECO:0000313" key="9">
    <source>
        <dbReference type="Proteomes" id="UP000016721"/>
    </source>
</evidence>
<evidence type="ECO:0000256" key="5">
    <source>
        <dbReference type="ARBA" id="ARBA00023163"/>
    </source>
</evidence>
<protein>
    <submittedName>
        <fullName evidence="8">RNA polymerase factor sigma-70</fullName>
        <ecNumber evidence="8">2.7.7.6</ecNumber>
    </submittedName>
</protein>
<evidence type="ECO:0000259" key="7">
    <source>
        <dbReference type="Pfam" id="PF08281"/>
    </source>
</evidence>
<dbReference type="Proteomes" id="UP000016721">
    <property type="component" value="Unassembled WGS sequence"/>
</dbReference>
<comment type="caution">
    <text evidence="8">The sequence shown here is derived from an EMBL/GenBank/DDBJ whole genome shotgun (WGS) entry which is preliminary data.</text>
</comment>
<comment type="similarity">
    <text evidence="1">Belongs to the sigma-70 factor family. ECF subfamily.</text>
</comment>
<dbReference type="EMBL" id="APJA01000035">
    <property type="protein sequence ID" value="ERK28248.1"/>
    <property type="molecule type" value="Genomic_DNA"/>
</dbReference>
<dbReference type="Gene3D" id="1.10.10.10">
    <property type="entry name" value="Winged helix-like DNA-binding domain superfamily/Winged helix DNA-binding domain"/>
    <property type="match status" value="1"/>
</dbReference>
<evidence type="ECO:0000256" key="3">
    <source>
        <dbReference type="ARBA" id="ARBA00023082"/>
    </source>
</evidence>
<accession>U2NGL0</accession>
<keyword evidence="4" id="KW-0238">DNA-binding</keyword>
<dbReference type="GO" id="GO:0003677">
    <property type="term" value="F:DNA binding"/>
    <property type="evidence" value="ECO:0007669"/>
    <property type="project" value="UniProtKB-KW"/>
</dbReference>
<dbReference type="InterPro" id="IPR036388">
    <property type="entry name" value="WH-like_DNA-bd_sf"/>
</dbReference>
<dbReference type="GO" id="GO:0003899">
    <property type="term" value="F:DNA-directed RNA polymerase activity"/>
    <property type="evidence" value="ECO:0007669"/>
    <property type="project" value="UniProtKB-EC"/>
</dbReference>
<dbReference type="SUPFAM" id="SSF88946">
    <property type="entry name" value="Sigma2 domain of RNA polymerase sigma factors"/>
    <property type="match status" value="1"/>
</dbReference>
<keyword evidence="5" id="KW-0804">Transcription</keyword>
<keyword evidence="3" id="KW-0731">Sigma factor</keyword>
<proteinExistence type="inferred from homology"/>